<dbReference type="OrthoDB" id="5132116at2759"/>
<dbReference type="AlphaFoldDB" id="A0A9P0FRB0"/>
<comment type="subcellular location">
    <subcellularLocation>
        <location evidence="1">Cytoplasm</location>
        <location evidence="1">Cytoskeleton</location>
    </subcellularLocation>
</comment>
<comment type="similarity">
    <text evidence="6">Belongs to the actin family.</text>
</comment>
<evidence type="ECO:0000313" key="7">
    <source>
        <dbReference type="EMBL" id="CAH0577716.1"/>
    </source>
</evidence>
<keyword evidence="5" id="KW-0206">Cytoskeleton</keyword>
<name>A0A9P0FRB0_CHRIL</name>
<evidence type="ECO:0000313" key="8">
    <source>
        <dbReference type="Proteomes" id="UP001154114"/>
    </source>
</evidence>
<dbReference type="SUPFAM" id="SSF53067">
    <property type="entry name" value="Actin-like ATPase domain"/>
    <property type="match status" value="2"/>
</dbReference>
<evidence type="ECO:0000256" key="2">
    <source>
        <dbReference type="ARBA" id="ARBA00022490"/>
    </source>
</evidence>
<reference evidence="7" key="1">
    <citation type="submission" date="2021-12" db="EMBL/GenBank/DDBJ databases">
        <authorList>
            <person name="King R."/>
        </authorList>
    </citation>
    <scope>NUCLEOTIDE SEQUENCE</scope>
</reference>
<organism evidence="7 8">
    <name type="scientific">Chrysodeixis includens</name>
    <name type="common">Soybean looper</name>
    <name type="synonym">Pseudoplusia includens</name>
    <dbReference type="NCBI Taxonomy" id="689277"/>
    <lineage>
        <taxon>Eukaryota</taxon>
        <taxon>Metazoa</taxon>
        <taxon>Ecdysozoa</taxon>
        <taxon>Arthropoda</taxon>
        <taxon>Hexapoda</taxon>
        <taxon>Insecta</taxon>
        <taxon>Pterygota</taxon>
        <taxon>Neoptera</taxon>
        <taxon>Endopterygota</taxon>
        <taxon>Lepidoptera</taxon>
        <taxon>Glossata</taxon>
        <taxon>Ditrysia</taxon>
        <taxon>Noctuoidea</taxon>
        <taxon>Noctuidae</taxon>
        <taxon>Plusiinae</taxon>
        <taxon>Chrysodeixis</taxon>
    </lineage>
</organism>
<keyword evidence="4" id="KW-0067">ATP-binding</keyword>
<dbReference type="Gene3D" id="3.90.640.10">
    <property type="entry name" value="Actin, Chain A, domain 4"/>
    <property type="match status" value="1"/>
</dbReference>
<accession>A0A9P0FRB0</accession>
<keyword evidence="3" id="KW-0547">Nucleotide-binding</keyword>
<protein>
    <recommendedName>
        <fullName evidence="9">Actin</fullName>
    </recommendedName>
</protein>
<dbReference type="Gene3D" id="3.30.420.40">
    <property type="match status" value="2"/>
</dbReference>
<dbReference type="FunFam" id="3.30.420.40:FF:000148">
    <property type="entry name" value="Actin, alpha skeletal muscle"/>
    <property type="match status" value="1"/>
</dbReference>
<evidence type="ECO:0000256" key="6">
    <source>
        <dbReference type="RuleBase" id="RU000487"/>
    </source>
</evidence>
<dbReference type="InterPro" id="IPR004000">
    <property type="entry name" value="Actin"/>
</dbReference>
<dbReference type="Proteomes" id="UP001154114">
    <property type="component" value="Chromosome 1"/>
</dbReference>
<keyword evidence="2" id="KW-0963">Cytoplasm</keyword>
<evidence type="ECO:0000256" key="5">
    <source>
        <dbReference type="ARBA" id="ARBA00023212"/>
    </source>
</evidence>
<sequence length="373" mass="41599">MSEPFSKPVVVIDNGSYNIKAGFACDNHPVSIFRTTVGRPKYLNGTYGRGYYDVYIGDEAIERSKDLDLCYPVRQGKIIHWDNMERIWHHIFYRELKVAPEDRSVILSCAPTTSWDDKVKCCEIFFETLNVPALCIKPQSILALFGTGLTTGMSVDLGRSLTEINPVYEGGSIAYANMQTNLAGDTVMQYITDSLAKRGYDFGEDTTDIVDSIMKQCLYSTLEATAPRKREDYTRTYTLPSGEVIDVSDEAFYGAEMYFQPDVVFGKSMPCLSLQEALATALAKCDNELQDELCESMVTHGGLVAGITGFNKRMVREVQALTGKNANVIGSPESYSVAWLGGATFAGMGESKKIWVNKKLFEEFGERIVRNRF</sequence>
<evidence type="ECO:0000256" key="4">
    <source>
        <dbReference type="ARBA" id="ARBA00022840"/>
    </source>
</evidence>
<keyword evidence="8" id="KW-1185">Reference proteome</keyword>
<dbReference type="EMBL" id="LR824004">
    <property type="protein sequence ID" value="CAH0577716.1"/>
    <property type="molecule type" value="Genomic_DNA"/>
</dbReference>
<dbReference type="GO" id="GO:0005856">
    <property type="term" value="C:cytoskeleton"/>
    <property type="evidence" value="ECO:0007669"/>
    <property type="project" value="UniProtKB-SubCell"/>
</dbReference>
<dbReference type="PRINTS" id="PR00190">
    <property type="entry name" value="ACTIN"/>
</dbReference>
<evidence type="ECO:0000256" key="1">
    <source>
        <dbReference type="ARBA" id="ARBA00004245"/>
    </source>
</evidence>
<dbReference type="Pfam" id="PF00022">
    <property type="entry name" value="Actin"/>
    <property type="match status" value="1"/>
</dbReference>
<gene>
    <name evidence="7" type="ORF">CINC_LOCUS104</name>
</gene>
<proteinExistence type="inferred from homology"/>
<evidence type="ECO:0008006" key="9">
    <source>
        <dbReference type="Google" id="ProtNLM"/>
    </source>
</evidence>
<evidence type="ECO:0000256" key="3">
    <source>
        <dbReference type="ARBA" id="ARBA00022741"/>
    </source>
</evidence>
<dbReference type="SMART" id="SM00268">
    <property type="entry name" value="ACTIN"/>
    <property type="match status" value="1"/>
</dbReference>
<dbReference type="PANTHER" id="PTHR11937">
    <property type="entry name" value="ACTIN"/>
    <property type="match status" value="1"/>
</dbReference>
<dbReference type="InterPro" id="IPR043129">
    <property type="entry name" value="ATPase_NBD"/>
</dbReference>
<dbReference type="GO" id="GO:0005524">
    <property type="term" value="F:ATP binding"/>
    <property type="evidence" value="ECO:0007669"/>
    <property type="project" value="UniProtKB-KW"/>
</dbReference>